<protein>
    <submittedName>
        <fullName evidence="2">Uncharacterized protein</fullName>
    </submittedName>
</protein>
<keyword evidence="3" id="KW-1185">Reference proteome</keyword>
<feature type="compositionally biased region" description="Low complexity" evidence="1">
    <location>
        <begin position="43"/>
        <end position="56"/>
    </location>
</feature>
<dbReference type="Proteomes" id="UP000797356">
    <property type="component" value="Chromosome 12"/>
</dbReference>
<sequence length="163" mass="18176">MHRKYGEDPTIQPYFDVDSWVEAIEPCKKDRVFGLSQHTFVSSSPSSINVSSTVTSNQKRPPDDPLVQEMCVLKNDMQKMSNSLEMIQQILQAMTTPHSSSAPSSSTSKHPESLERNPTIVSPPVPQSAPRNWSGTWWTALFSWIHPPMNTQRIPMAAPSSAP</sequence>
<proteinExistence type="predicted"/>
<organism evidence="2 3">
    <name type="scientific">Cocos nucifera</name>
    <name type="common">Coconut palm</name>
    <dbReference type="NCBI Taxonomy" id="13894"/>
    <lineage>
        <taxon>Eukaryota</taxon>
        <taxon>Viridiplantae</taxon>
        <taxon>Streptophyta</taxon>
        <taxon>Embryophyta</taxon>
        <taxon>Tracheophyta</taxon>
        <taxon>Spermatophyta</taxon>
        <taxon>Magnoliopsida</taxon>
        <taxon>Liliopsida</taxon>
        <taxon>Arecaceae</taxon>
        <taxon>Arecoideae</taxon>
        <taxon>Cocoseae</taxon>
        <taxon>Attaleinae</taxon>
        <taxon>Cocos</taxon>
    </lineage>
</organism>
<evidence type="ECO:0000256" key="1">
    <source>
        <dbReference type="SAM" id="MobiDB-lite"/>
    </source>
</evidence>
<reference evidence="2" key="1">
    <citation type="journal article" date="2017" name="Gigascience">
        <title>The genome draft of coconut (Cocos nucifera).</title>
        <authorList>
            <person name="Xiao Y."/>
            <person name="Xu P."/>
            <person name="Fan H."/>
            <person name="Baudouin L."/>
            <person name="Xia W."/>
            <person name="Bocs S."/>
            <person name="Xu J."/>
            <person name="Li Q."/>
            <person name="Guo A."/>
            <person name="Zhou L."/>
            <person name="Li J."/>
            <person name="Wu Y."/>
            <person name="Ma Z."/>
            <person name="Armero A."/>
            <person name="Issali A.E."/>
            <person name="Liu N."/>
            <person name="Peng M."/>
            <person name="Yang Y."/>
        </authorList>
    </citation>
    <scope>NUCLEOTIDE SEQUENCE</scope>
    <source>
        <tissue evidence="2">Spear leaf of Hainan Tall coconut</tissue>
    </source>
</reference>
<feature type="region of interest" description="Disordered" evidence="1">
    <location>
        <begin position="43"/>
        <end position="65"/>
    </location>
</feature>
<reference evidence="2" key="2">
    <citation type="submission" date="2019-07" db="EMBL/GenBank/DDBJ databases">
        <authorList>
            <person name="Yang Y."/>
            <person name="Bocs S."/>
            <person name="Baudouin L."/>
        </authorList>
    </citation>
    <scope>NUCLEOTIDE SEQUENCE</scope>
    <source>
        <tissue evidence="2">Spear leaf of Hainan Tall coconut</tissue>
    </source>
</reference>
<gene>
    <name evidence="2" type="ORF">COCNU_12G000710</name>
</gene>
<feature type="region of interest" description="Disordered" evidence="1">
    <location>
        <begin position="92"/>
        <end position="130"/>
    </location>
</feature>
<dbReference type="AlphaFoldDB" id="A0A8K0IR46"/>
<evidence type="ECO:0000313" key="3">
    <source>
        <dbReference type="Proteomes" id="UP000797356"/>
    </source>
</evidence>
<feature type="compositionally biased region" description="Low complexity" evidence="1">
    <location>
        <begin position="95"/>
        <end position="108"/>
    </location>
</feature>
<dbReference type="EMBL" id="CM017883">
    <property type="protein sequence ID" value="KAG1365071.1"/>
    <property type="molecule type" value="Genomic_DNA"/>
</dbReference>
<accession>A0A8K0IR46</accession>
<evidence type="ECO:0000313" key="2">
    <source>
        <dbReference type="EMBL" id="KAG1365071.1"/>
    </source>
</evidence>
<comment type="caution">
    <text evidence="2">The sequence shown here is derived from an EMBL/GenBank/DDBJ whole genome shotgun (WGS) entry which is preliminary data.</text>
</comment>
<name>A0A8K0IR46_COCNU</name>